<dbReference type="Proteomes" id="UP000070539">
    <property type="component" value="Unassembled WGS sequence"/>
</dbReference>
<dbReference type="SUPFAM" id="SSF54001">
    <property type="entry name" value="Cysteine proteinases"/>
    <property type="match status" value="1"/>
</dbReference>
<dbReference type="InterPro" id="IPR051202">
    <property type="entry name" value="Peptidase_C40"/>
</dbReference>
<protein>
    <submittedName>
        <fullName evidence="7">Putative endopeptidase p60</fullName>
        <ecNumber evidence="7">3.4.-.-</ecNumber>
    </submittedName>
</protein>
<gene>
    <name evidence="7" type="primary">iap_3</name>
    <name evidence="7" type="ORF">CLNEO_10790</name>
</gene>
<evidence type="ECO:0000313" key="8">
    <source>
        <dbReference type="Proteomes" id="UP000070539"/>
    </source>
</evidence>
<feature type="domain" description="NlpC/P60" evidence="6">
    <location>
        <begin position="227"/>
        <end position="352"/>
    </location>
</feature>
<dbReference type="STRING" id="36847.CLNEO_10790"/>
<dbReference type="PANTHER" id="PTHR47053:SF5">
    <property type="entry name" value="BIFUNCTIONAL MURAMIDASE_DL-ENDOPEPTIDASE CWLT"/>
    <property type="match status" value="1"/>
</dbReference>
<dbReference type="EC" id="3.4.-.-" evidence="7"/>
<evidence type="ECO:0000256" key="5">
    <source>
        <dbReference type="SAM" id="Phobius"/>
    </source>
</evidence>
<dbReference type="InterPro" id="IPR000064">
    <property type="entry name" value="NLP_P60_dom"/>
</dbReference>
<name>A0A136WHD7_9FIRM</name>
<keyword evidence="2" id="KW-0645">Protease</keyword>
<dbReference type="Pfam" id="PF00877">
    <property type="entry name" value="NLPC_P60"/>
    <property type="match status" value="1"/>
</dbReference>
<dbReference type="PANTHER" id="PTHR47053">
    <property type="entry name" value="MUREIN DD-ENDOPEPTIDASE MEPH-RELATED"/>
    <property type="match status" value="1"/>
</dbReference>
<keyword evidence="5" id="KW-0812">Transmembrane</keyword>
<dbReference type="InterPro" id="IPR038765">
    <property type="entry name" value="Papain-like_cys_pep_sf"/>
</dbReference>
<dbReference type="GO" id="GO:0006508">
    <property type="term" value="P:proteolysis"/>
    <property type="evidence" value="ECO:0007669"/>
    <property type="project" value="UniProtKB-KW"/>
</dbReference>
<evidence type="ECO:0000256" key="2">
    <source>
        <dbReference type="ARBA" id="ARBA00022670"/>
    </source>
</evidence>
<proteinExistence type="inferred from homology"/>
<keyword evidence="4" id="KW-0788">Thiol protease</keyword>
<accession>A0A136WHD7</accession>
<keyword evidence="5" id="KW-1133">Transmembrane helix</keyword>
<keyword evidence="8" id="KW-1185">Reference proteome</keyword>
<evidence type="ECO:0000256" key="3">
    <source>
        <dbReference type="ARBA" id="ARBA00022801"/>
    </source>
</evidence>
<dbReference type="GO" id="GO:0008234">
    <property type="term" value="F:cysteine-type peptidase activity"/>
    <property type="evidence" value="ECO:0007669"/>
    <property type="project" value="UniProtKB-KW"/>
</dbReference>
<feature type="transmembrane region" description="Helical" evidence="5">
    <location>
        <begin position="37"/>
        <end position="59"/>
    </location>
</feature>
<evidence type="ECO:0000313" key="7">
    <source>
        <dbReference type="EMBL" id="KXL53853.1"/>
    </source>
</evidence>
<comment type="similarity">
    <text evidence="1">Belongs to the peptidase C40 family.</text>
</comment>
<keyword evidence="5" id="KW-0472">Membrane</keyword>
<organism evidence="7 8">
    <name type="scientific">Anaerotignum neopropionicum</name>
    <dbReference type="NCBI Taxonomy" id="36847"/>
    <lineage>
        <taxon>Bacteria</taxon>
        <taxon>Bacillati</taxon>
        <taxon>Bacillota</taxon>
        <taxon>Clostridia</taxon>
        <taxon>Lachnospirales</taxon>
        <taxon>Anaerotignaceae</taxon>
        <taxon>Anaerotignum</taxon>
    </lineage>
</organism>
<comment type="caution">
    <text evidence="7">The sequence shown here is derived from an EMBL/GenBank/DDBJ whole genome shotgun (WGS) entry which is preliminary data.</text>
</comment>
<reference evidence="7 8" key="1">
    <citation type="submission" date="2016-01" db="EMBL/GenBank/DDBJ databases">
        <title>Genome sequence of Clostridium neopropionicum X4, DSM-3847.</title>
        <authorList>
            <person name="Poehlein A."/>
            <person name="Beck M.H."/>
            <person name="Bengelsdorf F.R."/>
            <person name="Daniel R."/>
            <person name="Duerre P."/>
        </authorList>
    </citation>
    <scope>NUCLEOTIDE SEQUENCE [LARGE SCALE GENOMIC DNA]</scope>
    <source>
        <strain evidence="7 8">DSM-3847</strain>
    </source>
</reference>
<dbReference type="PATRIC" id="fig|36847.3.peg.1256"/>
<feature type="transmembrane region" description="Helical" evidence="5">
    <location>
        <begin position="6"/>
        <end position="25"/>
    </location>
</feature>
<dbReference type="AlphaFoldDB" id="A0A136WHD7"/>
<sequence length="355" mass="39570">MFLCLEVIFIANPVLIAKAVVMGLSNDKLRRGMGWTIAAIFSPIIVILALLIGIMSATANHNTTAIDLCFNGGVISGNVPEEFREYIEDMQYSFKLLDYDINKINNQTEDGNSLDPIRVKAVFYALYFGEDRPSLINTLRFSDCFVTYEERTRTVMDEEGNEGEETYTVAVPITDLSIVYRNIENMMEITVTSENQMNANRIYALVKYGHGAIGVDEFQYPGEPIGDGSYKDLIEEAEKYLGYPYVWGGSNPRTSFDCSGYVCWVYTQSGVYNLPRTTATGIYNQCALVPKTEVMPGDLVFFQGTYAGAGVASHIGIYVGNGKMLHAGDPIGYADINTKYWQKHFLGFGRLPEIN</sequence>
<evidence type="ECO:0000256" key="1">
    <source>
        <dbReference type="ARBA" id="ARBA00007074"/>
    </source>
</evidence>
<keyword evidence="3 7" id="KW-0378">Hydrolase</keyword>
<evidence type="ECO:0000256" key="4">
    <source>
        <dbReference type="ARBA" id="ARBA00022807"/>
    </source>
</evidence>
<evidence type="ECO:0000259" key="6">
    <source>
        <dbReference type="PROSITE" id="PS51935"/>
    </source>
</evidence>
<dbReference type="EMBL" id="LRVM01000002">
    <property type="protein sequence ID" value="KXL53853.1"/>
    <property type="molecule type" value="Genomic_DNA"/>
</dbReference>
<dbReference type="PROSITE" id="PS51935">
    <property type="entry name" value="NLPC_P60"/>
    <property type="match status" value="1"/>
</dbReference>
<dbReference type="Gene3D" id="3.90.1720.10">
    <property type="entry name" value="endopeptidase domain like (from Nostoc punctiforme)"/>
    <property type="match status" value="1"/>
</dbReference>